<evidence type="ECO:0000313" key="3">
    <source>
        <dbReference type="Proteomes" id="UP001138681"/>
    </source>
</evidence>
<keyword evidence="1" id="KW-0732">Signal</keyword>
<dbReference type="EMBL" id="JAGSPC010000001">
    <property type="protein sequence ID" value="MBV7259230.1"/>
    <property type="molecule type" value="Genomic_DNA"/>
</dbReference>
<feature type="signal peptide" evidence="1">
    <location>
        <begin position="1"/>
        <end position="22"/>
    </location>
</feature>
<accession>A0A9X1F2S2</accession>
<reference evidence="2" key="1">
    <citation type="submission" date="2021-04" db="EMBL/GenBank/DDBJ databases">
        <authorList>
            <person name="Pira H."/>
            <person name="Risdian C."/>
            <person name="Wink J."/>
        </authorList>
    </citation>
    <scope>NUCLEOTIDE SEQUENCE</scope>
    <source>
        <strain evidence="2">WH158</strain>
    </source>
</reference>
<feature type="chain" id="PRO_5040972862" description="DUF4136 domain-containing protein" evidence="1">
    <location>
        <begin position="23"/>
        <end position="237"/>
    </location>
</feature>
<keyword evidence="3" id="KW-1185">Reference proteome</keyword>
<dbReference type="Proteomes" id="UP001138681">
    <property type="component" value="Unassembled WGS sequence"/>
</dbReference>
<gene>
    <name evidence="2" type="ORF">KCG46_06550</name>
</gene>
<dbReference type="AlphaFoldDB" id="A0A9X1F2S2"/>
<organism evidence="2 3">
    <name type="scientific">Erythrobacter crassostreae</name>
    <dbReference type="NCBI Taxonomy" id="2828328"/>
    <lineage>
        <taxon>Bacteria</taxon>
        <taxon>Pseudomonadati</taxon>
        <taxon>Pseudomonadota</taxon>
        <taxon>Alphaproteobacteria</taxon>
        <taxon>Sphingomonadales</taxon>
        <taxon>Erythrobacteraceae</taxon>
        <taxon>Erythrobacter/Porphyrobacter group</taxon>
        <taxon>Erythrobacter</taxon>
    </lineage>
</organism>
<evidence type="ECO:0000313" key="2">
    <source>
        <dbReference type="EMBL" id="MBV7259230.1"/>
    </source>
</evidence>
<sequence>MRAFVACVLSASLLLVSTPSMASEKAGVRPGFEESQIANEKIVLFRPAVKVGEKSMAGIFEPRAEWTDEARKLMDAELIRAQSRLSNELTPLGDMVGDDAEMVAEYEALFASVANSIMFHQFFVGNRLPTQKKGDFDWTLGGETKRLAEMTGANYGLFIYTEDHYSSGGNKAMRIIFGVGAPPLHIGYAGLVDLNTGHVLWLNADAQMGGDVRNAEGMEKRVRQLLEDFPGSVAEEG</sequence>
<evidence type="ECO:0008006" key="4">
    <source>
        <dbReference type="Google" id="ProtNLM"/>
    </source>
</evidence>
<name>A0A9X1F2S2_9SPHN</name>
<evidence type="ECO:0000256" key="1">
    <source>
        <dbReference type="SAM" id="SignalP"/>
    </source>
</evidence>
<protein>
    <recommendedName>
        <fullName evidence="4">DUF4136 domain-containing protein</fullName>
    </recommendedName>
</protein>
<comment type="caution">
    <text evidence="2">The sequence shown here is derived from an EMBL/GenBank/DDBJ whole genome shotgun (WGS) entry which is preliminary data.</text>
</comment>
<proteinExistence type="predicted"/>